<dbReference type="InterPro" id="IPR056475">
    <property type="entry name" value="GBD_Hemicentin/VWA7"/>
</dbReference>
<dbReference type="Pfam" id="PF25106">
    <property type="entry name" value="VWA_4"/>
    <property type="match status" value="1"/>
</dbReference>
<protein>
    <submittedName>
        <fullName evidence="10">von Willebrand factor A domain containing 10, tandem duplicate 2</fullName>
    </submittedName>
</protein>
<evidence type="ECO:0000259" key="9">
    <source>
        <dbReference type="Pfam" id="PF25107"/>
    </source>
</evidence>
<reference evidence="10" key="1">
    <citation type="submission" date="2025-08" db="UniProtKB">
        <authorList>
            <consortium name="Ensembl"/>
        </authorList>
    </citation>
    <scope>IDENTIFICATION</scope>
</reference>
<evidence type="ECO:0000313" key="10">
    <source>
        <dbReference type="Ensembl" id="ENSNMLP00000031884.1"/>
    </source>
</evidence>
<dbReference type="Proteomes" id="UP000694523">
    <property type="component" value="Unplaced"/>
</dbReference>
<dbReference type="InterPro" id="IPR057615">
    <property type="entry name" value="Ig_VWA7"/>
</dbReference>
<feature type="chain" id="PRO_5034119519" evidence="5">
    <location>
        <begin position="21"/>
        <end position="965"/>
    </location>
</feature>
<sequence>MAPSRSIVFLVLSLWGSVHSFQPLFTLNGKSTTHRDITRQAILRKTAEVCRDIAASEGRPFSLAIDNALTVEKVQSACSGNSTSVLSTVRFHTSIAIMYFSNALVDVVYALSEEHHFDDETFKGGREVLTTDVAAVKASVKLENYMAGRIILGRACHSLQDFYSHSNWVELGKTSPYSALITPDQNMTNLAGPDVATCRNCTNGDCANNLLPDLLQQGLLTSGYFNIFSSKKPAGKCSHGGSFDRTSKKDPIGGINKDTVSSSHGPLHQQAADLAVNATVELLENIRLAVGDTNFLRLMGLSQSTVLCFVIDTTGSMSDDIAEAKRVSFEIIDKKRGTQQEPSAYILVPFNDPSVGPLVLTTDADKFKAEINKLSASGGGDIPEMCLSGLQLALTAAPPSSEIFVFTDAPAKDADLKSTVSALIESTKSVVTFMLTDVLASRRRRSVPGQWARDGSSRAMNQVAAQLYRDLAKASGGQAIDVTKSDLSAATTVIEDSSTSAVVNVFQVVSNPGKPDKFNFTVDGSIKNMTIYITGTSSLTFNISSPSGASQSSSVSSGPLAAMTTAGNLRRLRLHSDNQTGLWEIDVNSNNPYSVKVIGQSSVNFIYNLVEPHEGTHGDYSLKEGRPLTGGNATVLVTVTSDAVKITEVTLYDSSGPTEVIGTLLPQDDGNILVTFTDIPAGDFVLRIKGGDSTGSRSTTNSFQRQASTQIKPSSISVTAQLNGTSIEPGSSISVPFTVASMSNGAVNQNASGTFTVNAQNDRSYTSNSPTSVTMSGGRANGTVSLTVPSSASSGTVVTLTITAQNSAATDINYTVLRFSVTAKVTDVTRPVCDVVSTTGNCSSSVCSSSQWGLTANISDGVNGTGIDSLTVRQGNGTLNTSTSISGGVNITVASYSASCCSPSVELKIVDKVGNVRLCTGQVKAAAATTAAPANTTANSTAFGLHSVSVRHSLWCALLLPFFWW</sequence>
<feature type="signal peptide" evidence="5">
    <location>
        <begin position="1"/>
        <end position="20"/>
    </location>
</feature>
<keyword evidence="2" id="KW-0964">Secreted</keyword>
<evidence type="ECO:0000259" key="7">
    <source>
        <dbReference type="Pfam" id="PF23619"/>
    </source>
</evidence>
<feature type="domain" description="Hemicentin-1-like von Willebrand factor A" evidence="8">
    <location>
        <begin position="307"/>
        <end position="484"/>
    </location>
</feature>
<dbReference type="InterPro" id="IPR056861">
    <property type="entry name" value="HMCN1-like_VWA"/>
</dbReference>
<evidence type="ECO:0000259" key="6">
    <source>
        <dbReference type="Pfam" id="PF23560"/>
    </source>
</evidence>
<evidence type="ECO:0000256" key="5">
    <source>
        <dbReference type="SAM" id="SignalP"/>
    </source>
</evidence>
<keyword evidence="4" id="KW-0325">Glycoprotein</keyword>
<name>A0A8C6U4M2_9GOBI</name>
<dbReference type="InterPro" id="IPR056862">
    <property type="entry name" value="VWA7_N"/>
</dbReference>
<dbReference type="Gene3D" id="2.60.40.10">
    <property type="entry name" value="Immunoglobulins"/>
    <property type="match status" value="1"/>
</dbReference>
<dbReference type="InterPro" id="IPR052577">
    <property type="entry name" value="VWA7"/>
</dbReference>
<feature type="domain" description="VWA7 N-terminal" evidence="9">
    <location>
        <begin position="69"/>
        <end position="296"/>
    </location>
</feature>
<dbReference type="PANTHER" id="PTHR14905:SF18">
    <property type="entry name" value="VON WILLEBRAND FACTOR A DOMAIN-CONTAINING 10, TANDEM DUPLICATE 1-RELATED"/>
    <property type="match status" value="1"/>
</dbReference>
<reference evidence="10" key="2">
    <citation type="submission" date="2025-09" db="UniProtKB">
        <authorList>
            <consortium name="Ensembl"/>
        </authorList>
    </citation>
    <scope>IDENTIFICATION</scope>
</reference>
<keyword evidence="3 5" id="KW-0732">Signal</keyword>
<evidence type="ECO:0000313" key="11">
    <source>
        <dbReference type="Proteomes" id="UP000694523"/>
    </source>
</evidence>
<dbReference type="GO" id="GO:0005576">
    <property type="term" value="C:extracellular region"/>
    <property type="evidence" value="ECO:0007669"/>
    <property type="project" value="UniProtKB-SubCell"/>
</dbReference>
<keyword evidence="11" id="KW-1185">Reference proteome</keyword>
<evidence type="ECO:0000256" key="1">
    <source>
        <dbReference type="ARBA" id="ARBA00004613"/>
    </source>
</evidence>
<dbReference type="Pfam" id="PF23619">
    <property type="entry name" value="Ig_VWA7"/>
    <property type="match status" value="1"/>
</dbReference>
<feature type="domain" description="Hemicentin/VWA7 galactose-binding" evidence="6">
    <location>
        <begin position="503"/>
        <end position="602"/>
    </location>
</feature>
<dbReference type="Gene3D" id="3.40.50.410">
    <property type="entry name" value="von Willebrand factor, type A domain"/>
    <property type="match status" value="1"/>
</dbReference>
<dbReference type="Pfam" id="PF23560">
    <property type="entry name" value="GBD_Hemicentin"/>
    <property type="match status" value="1"/>
</dbReference>
<organism evidence="10 11">
    <name type="scientific">Neogobius melanostomus</name>
    <name type="common">round goby</name>
    <dbReference type="NCBI Taxonomy" id="47308"/>
    <lineage>
        <taxon>Eukaryota</taxon>
        <taxon>Metazoa</taxon>
        <taxon>Chordata</taxon>
        <taxon>Craniata</taxon>
        <taxon>Vertebrata</taxon>
        <taxon>Euteleostomi</taxon>
        <taxon>Actinopterygii</taxon>
        <taxon>Neopterygii</taxon>
        <taxon>Teleostei</taxon>
        <taxon>Neoteleostei</taxon>
        <taxon>Acanthomorphata</taxon>
        <taxon>Gobiaria</taxon>
        <taxon>Gobiiformes</taxon>
        <taxon>Gobioidei</taxon>
        <taxon>Gobiidae</taxon>
        <taxon>Benthophilinae</taxon>
        <taxon>Neogobiini</taxon>
        <taxon>Neogobius</taxon>
    </lineage>
</organism>
<dbReference type="InterPro" id="IPR036465">
    <property type="entry name" value="vWFA_dom_sf"/>
</dbReference>
<dbReference type="InterPro" id="IPR013783">
    <property type="entry name" value="Ig-like_fold"/>
</dbReference>
<proteinExistence type="predicted"/>
<dbReference type="Ensembl" id="ENSNMLT00000035529.1">
    <property type="protein sequence ID" value="ENSNMLP00000031884.1"/>
    <property type="gene ID" value="ENSNMLG00000019982.1"/>
</dbReference>
<accession>A0A8C6U4M2</accession>
<evidence type="ECO:0000256" key="4">
    <source>
        <dbReference type="ARBA" id="ARBA00023180"/>
    </source>
</evidence>
<dbReference type="AlphaFoldDB" id="A0A8C6U4M2"/>
<dbReference type="Pfam" id="PF25107">
    <property type="entry name" value="VWA7_N"/>
    <property type="match status" value="1"/>
</dbReference>
<comment type="subcellular location">
    <subcellularLocation>
        <location evidence="1">Secreted</location>
    </subcellularLocation>
</comment>
<evidence type="ECO:0000259" key="8">
    <source>
        <dbReference type="Pfam" id="PF25106"/>
    </source>
</evidence>
<evidence type="ECO:0000256" key="2">
    <source>
        <dbReference type="ARBA" id="ARBA00022525"/>
    </source>
</evidence>
<evidence type="ECO:0000256" key="3">
    <source>
        <dbReference type="ARBA" id="ARBA00022729"/>
    </source>
</evidence>
<feature type="domain" description="VWA7 Ig-like" evidence="7">
    <location>
        <begin position="725"/>
        <end position="822"/>
    </location>
</feature>
<dbReference type="SUPFAM" id="SSF53300">
    <property type="entry name" value="vWA-like"/>
    <property type="match status" value="1"/>
</dbReference>
<dbReference type="PANTHER" id="PTHR14905">
    <property type="entry name" value="NG37"/>
    <property type="match status" value="1"/>
</dbReference>